<dbReference type="OrthoDB" id="5153349at2759"/>
<feature type="region of interest" description="Disordered" evidence="1">
    <location>
        <begin position="258"/>
        <end position="277"/>
    </location>
</feature>
<keyword evidence="3" id="KW-1185">Reference proteome</keyword>
<gene>
    <name evidence="2" type="ORF">B0J15DRAFT_572417</name>
</gene>
<evidence type="ECO:0000313" key="3">
    <source>
        <dbReference type="Proteomes" id="UP000736672"/>
    </source>
</evidence>
<proteinExistence type="predicted"/>
<sequence>MSSSSPVARASPHLRKPLDTQRGTGGDMSMIFFAQPDCPSRFAHQDQHLIKGLNAETLARIFLPPPSWLLAAEYAPLRSEVDDSPPSIFFSLNLSIYNQPIVASEWIEEWFLMNGRVHPYALVWEVEQHDGLESDAGRTLLYTMPALIVRDQGYQPVLPRLFASMDSFPRVPPVVSFAGPIVFVIFPIHTNPWTILCKKMAERRDSQFQPSTQFTCTGKVAGLLDHRVMVHPPGFERDYVFIVVPDSWTFLDKTTTTATQPALPLSTPPNRQTSSATSAFQDMRAACYSVATSSSLPPSPPTSSSGQPDTPPPLKRHYPDHAQAPTKRPRVLQPASTLSSSPDSCTPVTQSFPVSASASASASSSSEPNTTRQGPASVNASTPALDSIVALPSDAPNRPHRSRQPTKRILEKEYNNMNGSMLQYSREENKPR</sequence>
<organism evidence="2 3">
    <name type="scientific">Fusarium solani</name>
    <name type="common">Filamentous fungus</name>
    <dbReference type="NCBI Taxonomy" id="169388"/>
    <lineage>
        <taxon>Eukaryota</taxon>
        <taxon>Fungi</taxon>
        <taxon>Dikarya</taxon>
        <taxon>Ascomycota</taxon>
        <taxon>Pezizomycotina</taxon>
        <taxon>Sordariomycetes</taxon>
        <taxon>Hypocreomycetidae</taxon>
        <taxon>Hypocreales</taxon>
        <taxon>Nectriaceae</taxon>
        <taxon>Fusarium</taxon>
        <taxon>Fusarium solani species complex</taxon>
    </lineage>
</organism>
<reference evidence="2" key="1">
    <citation type="journal article" date="2021" name="Nat. Commun.">
        <title>Genetic determinants of endophytism in the Arabidopsis root mycobiome.</title>
        <authorList>
            <person name="Mesny F."/>
            <person name="Miyauchi S."/>
            <person name="Thiergart T."/>
            <person name="Pickel B."/>
            <person name="Atanasova L."/>
            <person name="Karlsson M."/>
            <person name="Huettel B."/>
            <person name="Barry K.W."/>
            <person name="Haridas S."/>
            <person name="Chen C."/>
            <person name="Bauer D."/>
            <person name="Andreopoulos W."/>
            <person name="Pangilinan J."/>
            <person name="LaButti K."/>
            <person name="Riley R."/>
            <person name="Lipzen A."/>
            <person name="Clum A."/>
            <person name="Drula E."/>
            <person name="Henrissat B."/>
            <person name="Kohler A."/>
            <person name="Grigoriev I.V."/>
            <person name="Martin F.M."/>
            <person name="Hacquard S."/>
        </authorList>
    </citation>
    <scope>NUCLEOTIDE SEQUENCE</scope>
    <source>
        <strain evidence="2">FSSC 5 MPI-SDFR-AT-0091</strain>
    </source>
</reference>
<comment type="caution">
    <text evidence="2">The sequence shown here is derived from an EMBL/GenBank/DDBJ whole genome shotgun (WGS) entry which is preliminary data.</text>
</comment>
<dbReference type="AlphaFoldDB" id="A0A9P9G3J0"/>
<feature type="compositionally biased region" description="Polar residues" evidence="1">
    <location>
        <begin position="334"/>
        <end position="354"/>
    </location>
</feature>
<evidence type="ECO:0000256" key="1">
    <source>
        <dbReference type="SAM" id="MobiDB-lite"/>
    </source>
</evidence>
<feature type="region of interest" description="Disordered" evidence="1">
    <location>
        <begin position="290"/>
        <end position="432"/>
    </location>
</feature>
<dbReference type="EMBL" id="JAGTJS010000029">
    <property type="protein sequence ID" value="KAH7232465.1"/>
    <property type="molecule type" value="Genomic_DNA"/>
</dbReference>
<protein>
    <submittedName>
        <fullName evidence="2">Uncharacterized protein</fullName>
    </submittedName>
</protein>
<feature type="compositionally biased region" description="Low complexity" evidence="1">
    <location>
        <begin position="258"/>
        <end position="269"/>
    </location>
</feature>
<feature type="compositionally biased region" description="Low complexity" evidence="1">
    <location>
        <begin position="355"/>
        <end position="366"/>
    </location>
</feature>
<evidence type="ECO:0000313" key="2">
    <source>
        <dbReference type="EMBL" id="KAH7232465.1"/>
    </source>
</evidence>
<feature type="region of interest" description="Disordered" evidence="1">
    <location>
        <begin position="1"/>
        <end position="23"/>
    </location>
</feature>
<feature type="compositionally biased region" description="Polar residues" evidence="1">
    <location>
        <begin position="367"/>
        <end position="384"/>
    </location>
</feature>
<feature type="compositionally biased region" description="Low complexity" evidence="1">
    <location>
        <begin position="290"/>
        <end position="308"/>
    </location>
</feature>
<dbReference type="Proteomes" id="UP000736672">
    <property type="component" value="Unassembled WGS sequence"/>
</dbReference>
<name>A0A9P9G3J0_FUSSL</name>
<accession>A0A9P9G3J0</accession>